<gene>
    <name evidence="2" type="primary">umuD</name>
    <name evidence="2" type="ORF">GCM10023149_54000</name>
</gene>
<name>A0ABP8HMZ6_9SPHI</name>
<dbReference type="Pfam" id="PF00717">
    <property type="entry name" value="Peptidase_S24"/>
    <property type="match status" value="1"/>
</dbReference>
<feature type="domain" description="Peptidase S24/S26A/S26B/S26C" evidence="1">
    <location>
        <begin position="15"/>
        <end position="130"/>
    </location>
</feature>
<dbReference type="CDD" id="cd06529">
    <property type="entry name" value="S24_LexA-like"/>
    <property type="match status" value="1"/>
</dbReference>
<dbReference type="SUPFAM" id="SSF51306">
    <property type="entry name" value="LexA/Signal peptidase"/>
    <property type="match status" value="1"/>
</dbReference>
<evidence type="ECO:0000313" key="2">
    <source>
        <dbReference type="EMBL" id="GAA4341601.1"/>
    </source>
</evidence>
<organism evidence="2 3">
    <name type="scientific">Mucilaginibacter gynuensis</name>
    <dbReference type="NCBI Taxonomy" id="1302236"/>
    <lineage>
        <taxon>Bacteria</taxon>
        <taxon>Pseudomonadati</taxon>
        <taxon>Bacteroidota</taxon>
        <taxon>Sphingobacteriia</taxon>
        <taxon>Sphingobacteriales</taxon>
        <taxon>Sphingobacteriaceae</taxon>
        <taxon>Mucilaginibacter</taxon>
    </lineage>
</organism>
<dbReference type="InterPro" id="IPR050077">
    <property type="entry name" value="LexA_repressor"/>
</dbReference>
<dbReference type="InterPro" id="IPR036286">
    <property type="entry name" value="LexA/Signal_pep-like_sf"/>
</dbReference>
<comment type="caution">
    <text evidence="2">The sequence shown here is derived from an EMBL/GenBank/DDBJ whole genome shotgun (WGS) entry which is preliminary data.</text>
</comment>
<dbReference type="InterPro" id="IPR015927">
    <property type="entry name" value="Peptidase_S24_S26A/B/C"/>
</dbReference>
<reference evidence="3" key="1">
    <citation type="journal article" date="2019" name="Int. J. Syst. Evol. Microbiol.">
        <title>The Global Catalogue of Microorganisms (GCM) 10K type strain sequencing project: providing services to taxonomists for standard genome sequencing and annotation.</title>
        <authorList>
            <consortium name="The Broad Institute Genomics Platform"/>
            <consortium name="The Broad Institute Genome Sequencing Center for Infectious Disease"/>
            <person name="Wu L."/>
            <person name="Ma J."/>
        </authorList>
    </citation>
    <scope>NUCLEOTIDE SEQUENCE [LARGE SCALE GENOMIC DNA]</scope>
    <source>
        <strain evidence="3">JCM 17705</strain>
    </source>
</reference>
<dbReference type="RefSeq" id="WP_345214361.1">
    <property type="nucleotide sequence ID" value="NZ_BAABFT010000032.1"/>
</dbReference>
<proteinExistence type="predicted"/>
<protein>
    <submittedName>
        <fullName evidence="2">Translesion error-prone DNA polymerase V autoproteolytic subunit</fullName>
    </submittedName>
</protein>
<sequence length="165" mass="18728">MVVRKYTKGELKRPLAGFWIHAAFESPGTDYEEDRISLDEYVSHHPEATFYVRVTGDCMQYSGIETNDLLVVDRSLTPLPGDIIVAVLNGQHILACYIEFMSKIYLMPDNPKYGPHAVNEFDQLTIEGVVPHTILNQRNHNHVRINRLQQLLCVLRKDLPAGTPG</sequence>
<accession>A0ABP8HMZ6</accession>
<dbReference type="InterPro" id="IPR039418">
    <property type="entry name" value="LexA-like"/>
</dbReference>
<evidence type="ECO:0000313" key="3">
    <source>
        <dbReference type="Proteomes" id="UP001500582"/>
    </source>
</evidence>
<keyword evidence="3" id="KW-1185">Reference proteome</keyword>
<dbReference type="PANTHER" id="PTHR33516">
    <property type="entry name" value="LEXA REPRESSOR"/>
    <property type="match status" value="1"/>
</dbReference>
<dbReference type="EMBL" id="BAABFT010000032">
    <property type="protein sequence ID" value="GAA4341601.1"/>
    <property type="molecule type" value="Genomic_DNA"/>
</dbReference>
<dbReference type="PANTHER" id="PTHR33516:SF2">
    <property type="entry name" value="LEXA REPRESSOR-RELATED"/>
    <property type="match status" value="1"/>
</dbReference>
<dbReference type="Proteomes" id="UP001500582">
    <property type="component" value="Unassembled WGS sequence"/>
</dbReference>
<dbReference type="Gene3D" id="2.10.109.10">
    <property type="entry name" value="Umud Fragment, subunit A"/>
    <property type="match status" value="1"/>
</dbReference>
<evidence type="ECO:0000259" key="1">
    <source>
        <dbReference type="Pfam" id="PF00717"/>
    </source>
</evidence>